<evidence type="ECO:0000259" key="9">
    <source>
        <dbReference type="PROSITE" id="PS50112"/>
    </source>
</evidence>
<dbReference type="Pfam" id="PF02518">
    <property type="entry name" value="HATPase_c"/>
    <property type="match status" value="1"/>
</dbReference>
<dbReference type="GO" id="GO:0016036">
    <property type="term" value="P:cellular response to phosphate starvation"/>
    <property type="evidence" value="ECO:0007669"/>
    <property type="project" value="TreeGrafter"/>
</dbReference>
<evidence type="ECO:0000256" key="7">
    <source>
        <dbReference type="ARBA" id="ARBA00023136"/>
    </source>
</evidence>
<dbReference type="PROSITE" id="PS50112">
    <property type="entry name" value="PAS"/>
    <property type="match status" value="1"/>
</dbReference>
<organism evidence="11 12">
    <name type="scientific">Empedobacter falsenii</name>
    <dbReference type="NCBI Taxonomy" id="343874"/>
    <lineage>
        <taxon>Bacteria</taxon>
        <taxon>Pseudomonadati</taxon>
        <taxon>Bacteroidota</taxon>
        <taxon>Flavobacteriia</taxon>
        <taxon>Flavobacteriales</taxon>
        <taxon>Weeksellaceae</taxon>
        <taxon>Empedobacter</taxon>
    </lineage>
</organism>
<dbReference type="Gene3D" id="1.10.287.130">
    <property type="match status" value="1"/>
</dbReference>
<sequence>MKPLRPQYKSHILSTSFVDQNPIGFAQFFGDELLLSYANSNFNIFLGLQNDEIEINAKSIFENDQFHEIYTMITKAYDCNDVSKEVKVVNVKHGDREKCNFLEFVVSSVINQENNCVESVSVVVMEIIQQNYYENRLMNMLTNFDYIVSNSLTSTIVLTGIDPIIEVANQKMIDFLGRGNAISGNRFFDVLPELETENVIQLYHRVFEEKKEQEEKEFKVDYFYNNVLYTKFLHLLLRPKLNNNGEVSAIIVSSIDITDSIETREKLKKSENLLKAFLDHVPVSINVLEGESFRYRLSNKLSNKIWGHDIKIDSIVEDTVSYIKDRPIYKELQLVYKTGVQIEKRGHQFSDRNGDTKYINYILQPIKDEEDKVEYILTLGYDVTNEIEYKNKLEANEKRFKILADFMPQFVWTSDEDGVVTYFNKNWYDAFGLGVDTDPDKSFWSLMHPNFLDKVRNSWMDAVHQNSTYEVEYQLVNPITNISKWYLARGKRVCNDNDETELWIGTCTDIDDFKQLQKQKDDFIGIASHELKTPLTSLKLYAQSVEINLRKQGDEKNAEVVKKMETQINKLNKLISDLLDVTKIQSGRMVLQDSIFLMEDLVAEIVEEQQMSTKTHTIILTKESAGYIRGDKDRIGQVLSNLINNAVKYSPNAKEVEVNLELIDGSAKVSIKDNGFGIPQNKIHQVFDQYFRVGSEYEQGINGLGLGLFICAEIINKSNGQIYVKSELHKGSTFCFELPILK</sequence>
<dbReference type="GO" id="GO:0005886">
    <property type="term" value="C:plasma membrane"/>
    <property type="evidence" value="ECO:0007669"/>
    <property type="project" value="TreeGrafter"/>
</dbReference>
<dbReference type="InterPro" id="IPR001610">
    <property type="entry name" value="PAC"/>
</dbReference>
<keyword evidence="7" id="KW-0472">Membrane</keyword>
<evidence type="ECO:0000256" key="6">
    <source>
        <dbReference type="ARBA" id="ARBA00023012"/>
    </source>
</evidence>
<dbReference type="SMART" id="SM00388">
    <property type="entry name" value="HisKA"/>
    <property type="match status" value="1"/>
</dbReference>
<comment type="catalytic activity">
    <reaction evidence="1">
        <text>ATP + protein L-histidine = ADP + protein N-phospho-L-histidine.</text>
        <dbReference type="EC" id="2.7.13.3"/>
    </reaction>
</comment>
<dbReference type="NCBIfam" id="TIGR00229">
    <property type="entry name" value="sensory_box"/>
    <property type="match status" value="1"/>
</dbReference>
<dbReference type="InterPro" id="IPR036890">
    <property type="entry name" value="HATPase_C_sf"/>
</dbReference>
<feature type="domain" description="PAC" evidence="10">
    <location>
        <begin position="340"/>
        <end position="395"/>
    </location>
</feature>
<dbReference type="PANTHER" id="PTHR45453:SF1">
    <property type="entry name" value="PHOSPHATE REGULON SENSOR PROTEIN PHOR"/>
    <property type="match status" value="1"/>
</dbReference>
<keyword evidence="3" id="KW-0597">Phosphoprotein</keyword>
<evidence type="ECO:0000256" key="2">
    <source>
        <dbReference type="ARBA" id="ARBA00012438"/>
    </source>
</evidence>
<dbReference type="GO" id="GO:0004721">
    <property type="term" value="F:phosphoprotein phosphatase activity"/>
    <property type="evidence" value="ECO:0007669"/>
    <property type="project" value="TreeGrafter"/>
</dbReference>
<dbReference type="InterPro" id="IPR003594">
    <property type="entry name" value="HATPase_dom"/>
</dbReference>
<dbReference type="InterPro" id="IPR000700">
    <property type="entry name" value="PAS-assoc_C"/>
</dbReference>
<evidence type="ECO:0000313" key="12">
    <source>
        <dbReference type="Proteomes" id="UP000254737"/>
    </source>
</evidence>
<evidence type="ECO:0000256" key="4">
    <source>
        <dbReference type="ARBA" id="ARBA00022679"/>
    </source>
</evidence>
<dbReference type="Pfam" id="PF00512">
    <property type="entry name" value="HisKA"/>
    <property type="match status" value="1"/>
</dbReference>
<dbReference type="SMART" id="SM00086">
    <property type="entry name" value="PAC"/>
    <property type="match status" value="2"/>
</dbReference>
<dbReference type="InterPro" id="IPR050351">
    <property type="entry name" value="BphY/WalK/GraS-like"/>
</dbReference>
<dbReference type="AlphaFoldDB" id="A0A376G3Y7"/>
<keyword evidence="6" id="KW-0902">Two-component regulatory system</keyword>
<dbReference type="SMART" id="SM00091">
    <property type="entry name" value="PAS"/>
    <property type="match status" value="2"/>
</dbReference>
<dbReference type="InterPro" id="IPR035965">
    <property type="entry name" value="PAS-like_dom_sf"/>
</dbReference>
<dbReference type="SUPFAM" id="SSF55874">
    <property type="entry name" value="ATPase domain of HSP90 chaperone/DNA topoisomerase II/histidine kinase"/>
    <property type="match status" value="1"/>
</dbReference>
<dbReference type="InterPro" id="IPR036097">
    <property type="entry name" value="HisK_dim/P_sf"/>
</dbReference>
<dbReference type="PROSITE" id="PS50113">
    <property type="entry name" value="PAC"/>
    <property type="match status" value="2"/>
</dbReference>
<evidence type="ECO:0000256" key="1">
    <source>
        <dbReference type="ARBA" id="ARBA00000085"/>
    </source>
</evidence>
<dbReference type="RefSeq" id="WP_114999004.1">
    <property type="nucleotide sequence ID" value="NZ_UFXS01000001.1"/>
</dbReference>
<dbReference type="SUPFAM" id="SSF55785">
    <property type="entry name" value="PYP-like sensor domain (PAS domain)"/>
    <property type="match status" value="2"/>
</dbReference>
<dbReference type="InterPro" id="IPR013656">
    <property type="entry name" value="PAS_4"/>
</dbReference>
<dbReference type="InterPro" id="IPR013655">
    <property type="entry name" value="PAS_fold_3"/>
</dbReference>
<feature type="domain" description="Histidine kinase" evidence="8">
    <location>
        <begin position="526"/>
        <end position="742"/>
    </location>
</feature>
<dbReference type="InterPro" id="IPR000014">
    <property type="entry name" value="PAS"/>
</dbReference>
<dbReference type="Gene3D" id="3.30.565.10">
    <property type="entry name" value="Histidine kinase-like ATPase, C-terminal domain"/>
    <property type="match status" value="1"/>
</dbReference>
<keyword evidence="5" id="KW-0418">Kinase</keyword>
<dbReference type="Pfam" id="PF08447">
    <property type="entry name" value="PAS_3"/>
    <property type="match status" value="1"/>
</dbReference>
<dbReference type="CDD" id="cd00130">
    <property type="entry name" value="PAS"/>
    <property type="match status" value="1"/>
</dbReference>
<protein>
    <recommendedName>
        <fullName evidence="2">histidine kinase</fullName>
        <ecNumber evidence="2">2.7.13.3</ecNumber>
    </recommendedName>
</protein>
<dbReference type="Proteomes" id="UP000254737">
    <property type="component" value="Unassembled WGS sequence"/>
</dbReference>
<accession>A0A376G3Y7</accession>
<proteinExistence type="predicted"/>
<dbReference type="Gene3D" id="3.30.450.20">
    <property type="entry name" value="PAS domain"/>
    <property type="match status" value="3"/>
</dbReference>
<dbReference type="PANTHER" id="PTHR45453">
    <property type="entry name" value="PHOSPHATE REGULON SENSOR PROTEIN PHOR"/>
    <property type="match status" value="1"/>
</dbReference>
<feature type="domain" description="PAS" evidence="9">
    <location>
        <begin position="396"/>
        <end position="466"/>
    </location>
</feature>
<gene>
    <name evidence="11" type="primary">phoR_1</name>
    <name evidence="11" type="ORF">NCTC13456_00896</name>
</gene>
<name>A0A376G3Y7_9FLAO</name>
<reference evidence="11 12" key="1">
    <citation type="submission" date="2018-06" db="EMBL/GenBank/DDBJ databases">
        <authorList>
            <consortium name="Pathogen Informatics"/>
            <person name="Doyle S."/>
        </authorList>
    </citation>
    <scope>NUCLEOTIDE SEQUENCE [LARGE SCALE GENOMIC DNA]</scope>
    <source>
        <strain evidence="11 12">NCTC13456</strain>
    </source>
</reference>
<dbReference type="EC" id="2.7.13.3" evidence="2"/>
<keyword evidence="4 11" id="KW-0808">Transferase</keyword>
<dbReference type="InterPro" id="IPR003661">
    <property type="entry name" value="HisK_dim/P_dom"/>
</dbReference>
<dbReference type="CDD" id="cd00082">
    <property type="entry name" value="HisKA"/>
    <property type="match status" value="1"/>
</dbReference>
<evidence type="ECO:0000313" key="11">
    <source>
        <dbReference type="EMBL" id="STD54213.1"/>
    </source>
</evidence>
<dbReference type="EMBL" id="UFXS01000001">
    <property type="protein sequence ID" value="STD54213.1"/>
    <property type="molecule type" value="Genomic_DNA"/>
</dbReference>
<evidence type="ECO:0000259" key="8">
    <source>
        <dbReference type="PROSITE" id="PS50109"/>
    </source>
</evidence>
<dbReference type="GO" id="GO:0000155">
    <property type="term" value="F:phosphorelay sensor kinase activity"/>
    <property type="evidence" value="ECO:0007669"/>
    <property type="project" value="InterPro"/>
</dbReference>
<evidence type="ECO:0000256" key="3">
    <source>
        <dbReference type="ARBA" id="ARBA00022553"/>
    </source>
</evidence>
<dbReference type="SUPFAM" id="SSF47384">
    <property type="entry name" value="Homodimeric domain of signal transducing histidine kinase"/>
    <property type="match status" value="1"/>
</dbReference>
<dbReference type="CDD" id="cd00075">
    <property type="entry name" value="HATPase"/>
    <property type="match status" value="1"/>
</dbReference>
<dbReference type="FunFam" id="3.30.565.10:FF:000006">
    <property type="entry name" value="Sensor histidine kinase WalK"/>
    <property type="match status" value="1"/>
</dbReference>
<dbReference type="Pfam" id="PF08448">
    <property type="entry name" value="PAS_4"/>
    <property type="match status" value="1"/>
</dbReference>
<feature type="domain" description="PAC" evidence="10">
    <location>
        <begin position="214"/>
        <end position="269"/>
    </location>
</feature>
<dbReference type="InterPro" id="IPR004358">
    <property type="entry name" value="Sig_transdc_His_kin-like_C"/>
</dbReference>
<evidence type="ECO:0000256" key="5">
    <source>
        <dbReference type="ARBA" id="ARBA00022777"/>
    </source>
</evidence>
<dbReference type="InterPro" id="IPR005467">
    <property type="entry name" value="His_kinase_dom"/>
</dbReference>
<evidence type="ECO:0000259" key="10">
    <source>
        <dbReference type="PROSITE" id="PS50113"/>
    </source>
</evidence>
<dbReference type="PRINTS" id="PR00344">
    <property type="entry name" value="BCTRLSENSOR"/>
</dbReference>
<dbReference type="PROSITE" id="PS50109">
    <property type="entry name" value="HIS_KIN"/>
    <property type="match status" value="1"/>
</dbReference>
<dbReference type="SMART" id="SM00387">
    <property type="entry name" value="HATPase_c"/>
    <property type="match status" value="1"/>
</dbReference>